<dbReference type="PROSITE" id="PS50830">
    <property type="entry name" value="TNASE_3"/>
    <property type="match status" value="1"/>
</dbReference>
<evidence type="ECO:0000256" key="1">
    <source>
        <dbReference type="SAM" id="SignalP"/>
    </source>
</evidence>
<dbReference type="InterPro" id="IPR035437">
    <property type="entry name" value="SNase_OB-fold_sf"/>
</dbReference>
<evidence type="ECO:0000313" key="3">
    <source>
        <dbReference type="EMBL" id="ARO14462.1"/>
    </source>
</evidence>
<dbReference type="SMART" id="SM00318">
    <property type="entry name" value="SNc"/>
    <property type="match status" value="1"/>
</dbReference>
<dbReference type="KEGG" id="kro:BVG79_01116"/>
<dbReference type="PANTHER" id="PTHR12302:SF26">
    <property type="entry name" value="BLR1266 PROTEIN"/>
    <property type="match status" value="1"/>
</dbReference>
<feature type="chain" id="PRO_5013343450" evidence="1">
    <location>
        <begin position="19"/>
        <end position="158"/>
    </location>
</feature>
<dbReference type="Gene3D" id="2.40.50.90">
    <property type="match status" value="1"/>
</dbReference>
<gene>
    <name evidence="3" type="ORF">BVG79_01116</name>
</gene>
<evidence type="ECO:0000313" key="4">
    <source>
        <dbReference type="Proteomes" id="UP000242447"/>
    </source>
</evidence>
<dbReference type="Proteomes" id="UP000242447">
    <property type="component" value="Chromosome"/>
</dbReference>
<dbReference type="Pfam" id="PF00565">
    <property type="entry name" value="SNase"/>
    <property type="match status" value="1"/>
</dbReference>
<accession>A0A1W6NYZ8</accession>
<proteinExistence type="predicted"/>
<dbReference type="SUPFAM" id="SSF50199">
    <property type="entry name" value="Staphylococcal nuclease"/>
    <property type="match status" value="1"/>
</dbReference>
<feature type="domain" description="TNase-like" evidence="2">
    <location>
        <begin position="19"/>
        <end position="143"/>
    </location>
</feature>
<protein>
    <submittedName>
        <fullName evidence="3">Nuclease (SNase domain protein)</fullName>
    </submittedName>
</protein>
<name>A0A1W6NYZ8_9RHOB</name>
<dbReference type="STRING" id="92947.BVG79_01116"/>
<keyword evidence="1" id="KW-0732">Signal</keyword>
<keyword evidence="4" id="KW-1185">Reference proteome</keyword>
<organism evidence="3 4">
    <name type="scientific">Ketogulonicigenium robustum</name>
    <dbReference type="NCBI Taxonomy" id="92947"/>
    <lineage>
        <taxon>Bacteria</taxon>
        <taxon>Pseudomonadati</taxon>
        <taxon>Pseudomonadota</taxon>
        <taxon>Alphaproteobacteria</taxon>
        <taxon>Rhodobacterales</taxon>
        <taxon>Roseobacteraceae</taxon>
        <taxon>Ketogulonicigenium</taxon>
    </lineage>
</organism>
<evidence type="ECO:0000259" key="2">
    <source>
        <dbReference type="PROSITE" id="PS50830"/>
    </source>
</evidence>
<reference evidence="3 4" key="1">
    <citation type="submission" date="2017-02" db="EMBL/GenBank/DDBJ databases">
        <title>Ketogulonicigenium robustum SPU B003 Genome sequencing and assembly.</title>
        <authorList>
            <person name="Li Y."/>
            <person name="Liu L."/>
            <person name="Wang C."/>
            <person name="Zhang M."/>
            <person name="Zhang T."/>
            <person name="Zhang Y."/>
        </authorList>
    </citation>
    <scope>NUCLEOTIDE SEQUENCE [LARGE SCALE GENOMIC DNA]</scope>
    <source>
        <strain evidence="3 4">SPU_B003</strain>
    </source>
</reference>
<dbReference type="OrthoDB" id="9805504at2"/>
<sequence>MLILFAAIWPLSLTPAHAQQNLTGVVSVIDGDTLDMHGQRIRLHGIDAPEGRQACARGGHDYRCGTEAALFLSDFIGRATVACRYRDTDRYGRVVATCHANGADVGAVMVRNGHALAYRQYGGAVYDGQERAARREKRGMWAGEFIAPWDWRRQQRQR</sequence>
<feature type="signal peptide" evidence="1">
    <location>
        <begin position="1"/>
        <end position="18"/>
    </location>
</feature>
<dbReference type="EMBL" id="CP019937">
    <property type="protein sequence ID" value="ARO14462.1"/>
    <property type="molecule type" value="Genomic_DNA"/>
</dbReference>
<dbReference type="InterPro" id="IPR016071">
    <property type="entry name" value="Staphylococal_nuclease_OB-fold"/>
</dbReference>
<dbReference type="PANTHER" id="PTHR12302">
    <property type="entry name" value="EBNA2 BINDING PROTEIN P100"/>
    <property type="match status" value="1"/>
</dbReference>
<dbReference type="AlphaFoldDB" id="A0A1W6NYZ8"/>